<proteinExistence type="predicted"/>
<name>A0AAN5CWI9_9BILA</name>
<comment type="caution">
    <text evidence="1">The sequence shown here is derived from an EMBL/GenBank/DDBJ whole genome shotgun (WGS) entry which is preliminary data.</text>
</comment>
<reference evidence="2" key="1">
    <citation type="submission" date="2022-10" db="EMBL/GenBank/DDBJ databases">
        <title>Genome assembly of Pristionchus species.</title>
        <authorList>
            <person name="Yoshida K."/>
            <person name="Sommer R.J."/>
        </authorList>
    </citation>
    <scope>NUCLEOTIDE SEQUENCE [LARGE SCALE GENOMIC DNA]</scope>
    <source>
        <strain evidence="2">RS5460</strain>
    </source>
</reference>
<feature type="non-terminal residue" evidence="1">
    <location>
        <position position="1"/>
    </location>
</feature>
<keyword evidence="2" id="KW-1185">Reference proteome</keyword>
<evidence type="ECO:0000313" key="1">
    <source>
        <dbReference type="EMBL" id="GMR52103.1"/>
    </source>
</evidence>
<dbReference type="AlphaFoldDB" id="A0AAN5CWI9"/>
<dbReference type="EMBL" id="BTRK01000005">
    <property type="protein sequence ID" value="GMR52103.1"/>
    <property type="molecule type" value="Genomic_DNA"/>
</dbReference>
<dbReference type="Proteomes" id="UP001328107">
    <property type="component" value="Unassembled WGS sequence"/>
</dbReference>
<evidence type="ECO:0000313" key="2">
    <source>
        <dbReference type="Proteomes" id="UP001328107"/>
    </source>
</evidence>
<gene>
    <name evidence="1" type="ORF">PMAYCL1PPCAC_22298</name>
</gene>
<protein>
    <submittedName>
        <fullName evidence="1">Uncharacterized protein</fullName>
    </submittedName>
</protein>
<sequence>TIAIAASRMLSQTKPDPEIIAKYNAGKALLKSNPGLLDDVIGKLSTAAQGPAKQFRDLLLIHDADLDKFMSGGNAIKEKCSAGVKKELEGFKFDFAEVLGLW</sequence>
<organism evidence="1 2">
    <name type="scientific">Pristionchus mayeri</name>
    <dbReference type="NCBI Taxonomy" id="1317129"/>
    <lineage>
        <taxon>Eukaryota</taxon>
        <taxon>Metazoa</taxon>
        <taxon>Ecdysozoa</taxon>
        <taxon>Nematoda</taxon>
        <taxon>Chromadorea</taxon>
        <taxon>Rhabditida</taxon>
        <taxon>Rhabditina</taxon>
        <taxon>Diplogasteromorpha</taxon>
        <taxon>Diplogasteroidea</taxon>
        <taxon>Neodiplogasteridae</taxon>
        <taxon>Pristionchus</taxon>
    </lineage>
</organism>
<accession>A0AAN5CWI9</accession>